<evidence type="ECO:0000256" key="1">
    <source>
        <dbReference type="SAM" id="MobiDB-lite"/>
    </source>
</evidence>
<dbReference type="EMBL" id="SGBC01000003">
    <property type="protein sequence ID" value="RZD15958.1"/>
    <property type="molecule type" value="Genomic_DNA"/>
</dbReference>
<comment type="caution">
    <text evidence="3">The sequence shown here is derived from an EMBL/GenBank/DDBJ whole genome shotgun (WGS) entry which is preliminary data.</text>
</comment>
<dbReference type="PROSITE" id="PS51257">
    <property type="entry name" value="PROKAR_LIPOPROTEIN"/>
    <property type="match status" value="1"/>
</dbReference>
<name>A0A519BFC3_ACIG2</name>
<sequence length="96" mass="9830">MLRKRKKILLVAGLISLISTGLVGCGQQPSPSSPPPAAGGNSANNVCAQKTTNNIAISTSCSAQFTITAVNPSDKNSGEQRSVTSGFSTIIDNPQN</sequence>
<accession>A0A519BFC3</accession>
<feature type="region of interest" description="Disordered" evidence="1">
    <location>
        <begin position="70"/>
        <end position="96"/>
    </location>
</feature>
<feature type="signal peptide" evidence="2">
    <location>
        <begin position="1"/>
        <end position="24"/>
    </location>
</feature>
<reference evidence="3 4" key="1">
    <citation type="journal article" date="2019" name="ISME J.">
        <title>Insights into ecological role of a new deltaproteobacterial order Candidatus Acidulodesulfobacterales by metagenomics and metatranscriptomics.</title>
        <authorList>
            <person name="Tan S."/>
            <person name="Liu J."/>
            <person name="Fang Y."/>
            <person name="Hedlund B.P."/>
            <person name="Lian Z.H."/>
            <person name="Huang L.Y."/>
            <person name="Li J.T."/>
            <person name="Huang L.N."/>
            <person name="Li W.J."/>
            <person name="Jiang H.C."/>
            <person name="Dong H.L."/>
            <person name="Shu W.S."/>
        </authorList>
    </citation>
    <scope>NUCLEOTIDE SEQUENCE [LARGE SCALE GENOMIC DNA]</scope>
    <source>
        <strain evidence="3">AP2</strain>
    </source>
</reference>
<keyword evidence="2" id="KW-0732">Signal</keyword>
<gene>
    <name evidence="3" type="ORF">EVJ46_07110</name>
</gene>
<feature type="region of interest" description="Disordered" evidence="1">
    <location>
        <begin position="24"/>
        <end position="45"/>
    </location>
</feature>
<dbReference type="Proteomes" id="UP000316562">
    <property type="component" value="Unassembled WGS sequence"/>
</dbReference>
<proteinExistence type="predicted"/>
<evidence type="ECO:0000256" key="2">
    <source>
        <dbReference type="SAM" id="SignalP"/>
    </source>
</evidence>
<evidence type="ECO:0000313" key="4">
    <source>
        <dbReference type="Proteomes" id="UP000316562"/>
    </source>
</evidence>
<dbReference type="AlphaFoldDB" id="A0A519BFC3"/>
<feature type="chain" id="PRO_5021987475" evidence="2">
    <location>
        <begin position="25"/>
        <end position="96"/>
    </location>
</feature>
<evidence type="ECO:0000313" key="3">
    <source>
        <dbReference type="EMBL" id="RZD15958.1"/>
    </source>
</evidence>
<organism evidence="3 4">
    <name type="scientific">Acididesulfobacter guangdongensis</name>
    <dbReference type="NCBI Taxonomy" id="2597225"/>
    <lineage>
        <taxon>Bacteria</taxon>
        <taxon>Deltaproteobacteria</taxon>
        <taxon>Candidatus Acidulodesulfobacterales</taxon>
        <taxon>Candidatus Acididesulfobacter</taxon>
    </lineage>
</organism>
<protein>
    <submittedName>
        <fullName evidence="3">Uncharacterized protein</fullName>
    </submittedName>
</protein>